<dbReference type="RefSeq" id="WP_126607656.1">
    <property type="nucleotide sequence ID" value="NZ_AP025145.1"/>
</dbReference>
<dbReference type="InterPro" id="IPR050592">
    <property type="entry name" value="GDSL_lipolytic_enzyme"/>
</dbReference>
<dbReference type="PANTHER" id="PTHR45642">
    <property type="entry name" value="GDSL ESTERASE/LIPASE EXL3"/>
    <property type="match status" value="1"/>
</dbReference>
<sequence length="418" mass="47774">MLSYLLPVITSFSAMQPFTSLLDLDVTAIPNSVLSSAPVSFIFERERPTYVRCWYRTSHAEEDVGTAWEWAKNENGSYLELDGYWWSAFGKRNMFYTDMPQETIHQHCERTLGVSYSNADIMFYASDNDLSYNHTIWTNDHVMQPNTINKVVVLGDSLSDTGNIFNESEWTFPSRDSWYLGHFSNGFIWAEYLAKSQKLPMYNWSVGGAAGSDQYLLIKGVKAQVDSFLTYMEEAKNYKIQNTLFTLEFGLNDFMNYGREVSEVKSDFDSAMNKLAASGAKNILLLTLPDATKAPQFQYSTQENINTIRKKILEFNGFIEERAAYYQTQGVNITLFDGYQLFEDVLANPQQHGFVNTNEPCLNLTRSSAADYLYGHDITNDCAAIGSDKYVFWDVTHPTTAIHKYLAKRILEETSMNF</sequence>
<organism evidence="1 2">
    <name type="scientific">Vibrio penaeicida</name>
    <dbReference type="NCBI Taxonomy" id="104609"/>
    <lineage>
        <taxon>Bacteria</taxon>
        <taxon>Pseudomonadati</taxon>
        <taxon>Pseudomonadota</taxon>
        <taxon>Gammaproteobacteria</taxon>
        <taxon>Vibrionales</taxon>
        <taxon>Vibrionaceae</taxon>
        <taxon>Vibrio</taxon>
    </lineage>
</organism>
<dbReference type="Pfam" id="PF00657">
    <property type="entry name" value="Lipase_GDSL"/>
    <property type="match status" value="1"/>
</dbReference>
<accession>A0AAV5P075</accession>
<dbReference type="Proteomes" id="UP001156690">
    <property type="component" value="Unassembled WGS sequence"/>
</dbReference>
<evidence type="ECO:0000313" key="1">
    <source>
        <dbReference type="EMBL" id="GLQ76164.1"/>
    </source>
</evidence>
<dbReference type="EMBL" id="BSNX01000075">
    <property type="protein sequence ID" value="GLQ76164.1"/>
    <property type="molecule type" value="Genomic_DNA"/>
</dbReference>
<dbReference type="PANTHER" id="PTHR45642:SF141">
    <property type="entry name" value="SECRETED EFFECTOR PROTEIN SSEJ"/>
    <property type="match status" value="1"/>
</dbReference>
<dbReference type="Gene3D" id="3.40.50.1110">
    <property type="entry name" value="SGNH hydrolase"/>
    <property type="match status" value="1"/>
</dbReference>
<keyword evidence="2" id="KW-1185">Reference proteome</keyword>
<gene>
    <name evidence="1" type="ORF">GCM10007932_55270</name>
</gene>
<dbReference type="InterPro" id="IPR001087">
    <property type="entry name" value="GDSL"/>
</dbReference>
<dbReference type="PROSITE" id="PS01098">
    <property type="entry name" value="LIPASE_GDSL_SER"/>
    <property type="match status" value="1"/>
</dbReference>
<protein>
    <submittedName>
        <fullName evidence="1">Thermolabile hemolysin</fullName>
    </submittedName>
</protein>
<evidence type="ECO:0000313" key="2">
    <source>
        <dbReference type="Proteomes" id="UP001156690"/>
    </source>
</evidence>
<dbReference type="CDD" id="cd01846">
    <property type="entry name" value="fatty_acyltransferase_like"/>
    <property type="match status" value="1"/>
</dbReference>
<dbReference type="SUPFAM" id="SSF52266">
    <property type="entry name" value="SGNH hydrolase"/>
    <property type="match status" value="1"/>
</dbReference>
<dbReference type="GO" id="GO:0006629">
    <property type="term" value="P:lipid metabolic process"/>
    <property type="evidence" value="ECO:0007669"/>
    <property type="project" value="InterPro"/>
</dbReference>
<reference evidence="2" key="1">
    <citation type="journal article" date="2019" name="Int. J. Syst. Evol. Microbiol.">
        <title>The Global Catalogue of Microorganisms (GCM) 10K type strain sequencing project: providing services to taxonomists for standard genome sequencing and annotation.</title>
        <authorList>
            <consortium name="The Broad Institute Genomics Platform"/>
            <consortium name="The Broad Institute Genome Sequencing Center for Infectious Disease"/>
            <person name="Wu L."/>
            <person name="Ma J."/>
        </authorList>
    </citation>
    <scope>NUCLEOTIDE SEQUENCE [LARGE SCALE GENOMIC DNA]</scope>
    <source>
        <strain evidence="2">NBRC 15640</strain>
    </source>
</reference>
<dbReference type="InterPro" id="IPR036514">
    <property type="entry name" value="SGNH_hydro_sf"/>
</dbReference>
<name>A0AAV5P075_9VIBR</name>
<dbReference type="InterPro" id="IPR008265">
    <property type="entry name" value="Lipase_GDSL_AS"/>
</dbReference>
<comment type="caution">
    <text evidence="1">The sequence shown here is derived from an EMBL/GenBank/DDBJ whole genome shotgun (WGS) entry which is preliminary data.</text>
</comment>
<proteinExistence type="predicted"/>
<dbReference type="AlphaFoldDB" id="A0AAV5P075"/>
<dbReference type="GO" id="GO:0016298">
    <property type="term" value="F:lipase activity"/>
    <property type="evidence" value="ECO:0007669"/>
    <property type="project" value="InterPro"/>
</dbReference>